<gene>
    <name evidence="2" type="ORF">GALL_314720</name>
</gene>
<comment type="caution">
    <text evidence="2">The sequence shown here is derived from an EMBL/GenBank/DDBJ whole genome shotgun (WGS) entry which is preliminary data.</text>
</comment>
<dbReference type="Pfam" id="PF08238">
    <property type="entry name" value="Sel1"/>
    <property type="match status" value="5"/>
</dbReference>
<dbReference type="InterPro" id="IPR011990">
    <property type="entry name" value="TPR-like_helical_dom_sf"/>
</dbReference>
<dbReference type="SUPFAM" id="SSF81901">
    <property type="entry name" value="HCP-like"/>
    <property type="match status" value="2"/>
</dbReference>
<reference evidence="2" key="1">
    <citation type="submission" date="2016-10" db="EMBL/GenBank/DDBJ databases">
        <title>Sequence of Gallionella enrichment culture.</title>
        <authorList>
            <person name="Poehlein A."/>
            <person name="Muehling M."/>
            <person name="Daniel R."/>
        </authorList>
    </citation>
    <scope>NUCLEOTIDE SEQUENCE</scope>
</reference>
<dbReference type="EMBL" id="MLJW01000466">
    <property type="protein sequence ID" value="OIQ86664.1"/>
    <property type="molecule type" value="Genomic_DNA"/>
</dbReference>
<dbReference type="SMART" id="SM00671">
    <property type="entry name" value="SEL1"/>
    <property type="match status" value="4"/>
</dbReference>
<dbReference type="AlphaFoldDB" id="A0A1J5QT70"/>
<feature type="region of interest" description="Disordered" evidence="1">
    <location>
        <begin position="1"/>
        <end position="20"/>
    </location>
</feature>
<sequence>MAFEPAPDPSIAPDNTTGTNPAVAERMRRLREASAQGCADAQFEIGCLFHAGEFVARDDAEAACWWGLAALGGHARAQCELGCLHVLGRGVARNLEVARLWLESAAAQSDTLAQYELGMLELEPGGGGTESAARWFARAGAQDHPCAQYRLGLAYRDGAGVVRDDECAMYWLDAASTRGCALAAYALAELGWRGRRVPPRRVHHGEHCQSPCGSFECRPRN</sequence>
<organism evidence="2">
    <name type="scientific">mine drainage metagenome</name>
    <dbReference type="NCBI Taxonomy" id="410659"/>
    <lineage>
        <taxon>unclassified sequences</taxon>
        <taxon>metagenomes</taxon>
        <taxon>ecological metagenomes</taxon>
    </lineage>
</organism>
<dbReference type="PANTHER" id="PTHR11102:SF160">
    <property type="entry name" value="ERAD-ASSOCIATED E3 UBIQUITIN-PROTEIN LIGASE COMPONENT HRD3"/>
    <property type="match status" value="1"/>
</dbReference>
<dbReference type="InterPro" id="IPR050767">
    <property type="entry name" value="Sel1_AlgK"/>
</dbReference>
<proteinExistence type="predicted"/>
<accession>A0A1J5QT70</accession>
<dbReference type="PANTHER" id="PTHR11102">
    <property type="entry name" value="SEL-1-LIKE PROTEIN"/>
    <property type="match status" value="1"/>
</dbReference>
<name>A0A1J5QT70_9ZZZZ</name>
<dbReference type="InterPro" id="IPR006597">
    <property type="entry name" value="Sel1-like"/>
</dbReference>
<evidence type="ECO:0000313" key="2">
    <source>
        <dbReference type="EMBL" id="OIQ86664.1"/>
    </source>
</evidence>
<protein>
    <submittedName>
        <fullName evidence="2">Sel1 repeat protein</fullName>
    </submittedName>
</protein>
<feature type="compositionally biased region" description="Pro residues" evidence="1">
    <location>
        <begin position="1"/>
        <end position="10"/>
    </location>
</feature>
<dbReference type="Gene3D" id="1.25.40.10">
    <property type="entry name" value="Tetratricopeptide repeat domain"/>
    <property type="match status" value="2"/>
</dbReference>
<evidence type="ECO:0000256" key="1">
    <source>
        <dbReference type="SAM" id="MobiDB-lite"/>
    </source>
</evidence>